<keyword evidence="2" id="KW-0732">Signal</keyword>
<feature type="chain" id="PRO_5032779112" description="Antifreeze protein" evidence="2">
    <location>
        <begin position="29"/>
        <end position="230"/>
    </location>
</feature>
<feature type="signal peptide" evidence="2">
    <location>
        <begin position="1"/>
        <end position="28"/>
    </location>
</feature>
<accession>A0A839EJH7</accession>
<feature type="region of interest" description="Disordered" evidence="1">
    <location>
        <begin position="146"/>
        <end position="185"/>
    </location>
</feature>
<dbReference type="Proteomes" id="UP000549052">
    <property type="component" value="Unassembled WGS sequence"/>
</dbReference>
<keyword evidence="4" id="KW-1185">Reference proteome</keyword>
<name>A0A839EJH7_9HYPH</name>
<comment type="caution">
    <text evidence="3">The sequence shown here is derived from an EMBL/GenBank/DDBJ whole genome shotgun (WGS) entry which is preliminary data.</text>
</comment>
<sequence>MNQFLTKTLAASVIVGAGMTLFALPASAETTAAQSVTKECSTKYNAAKDAGTLNGQKWPQFLSTCSASLKTDAAAPAPAAAAPTAKQAKETAKPAKAQAAAPATAGTMSAKAVTKECSTQYQASKSAGTLNGQKWPQFLSACSDSLKSDQSDAATPPEPTVAPTKASASKAATAPETSASGKPLSAGEIAFRSRIRECGEEWQKAKASNKVAGQTWPQYWSACNTRLKAE</sequence>
<evidence type="ECO:0000313" key="3">
    <source>
        <dbReference type="EMBL" id="MBA8880151.1"/>
    </source>
</evidence>
<evidence type="ECO:0000256" key="1">
    <source>
        <dbReference type="SAM" id="MobiDB-lite"/>
    </source>
</evidence>
<proteinExistence type="predicted"/>
<gene>
    <name evidence="3" type="ORF">FHW16_003870</name>
</gene>
<evidence type="ECO:0000256" key="2">
    <source>
        <dbReference type="SAM" id="SignalP"/>
    </source>
</evidence>
<feature type="compositionally biased region" description="Low complexity" evidence="1">
    <location>
        <begin position="94"/>
        <end position="105"/>
    </location>
</feature>
<organism evidence="3 4">
    <name type="scientific">Phyllobacterium myrsinacearum</name>
    <dbReference type="NCBI Taxonomy" id="28101"/>
    <lineage>
        <taxon>Bacteria</taxon>
        <taxon>Pseudomonadati</taxon>
        <taxon>Pseudomonadota</taxon>
        <taxon>Alphaproteobacteria</taxon>
        <taxon>Hyphomicrobiales</taxon>
        <taxon>Phyllobacteriaceae</taxon>
        <taxon>Phyllobacterium</taxon>
    </lineage>
</organism>
<feature type="region of interest" description="Disordered" evidence="1">
    <location>
        <begin position="78"/>
        <end position="105"/>
    </location>
</feature>
<evidence type="ECO:0000313" key="4">
    <source>
        <dbReference type="Proteomes" id="UP000549052"/>
    </source>
</evidence>
<protein>
    <recommendedName>
        <fullName evidence="5">Antifreeze protein</fullName>
    </recommendedName>
</protein>
<dbReference type="AlphaFoldDB" id="A0A839EJH7"/>
<dbReference type="RefSeq" id="WP_182550803.1">
    <property type="nucleotide sequence ID" value="NZ_JACGXN010000006.1"/>
</dbReference>
<reference evidence="3 4" key="1">
    <citation type="submission" date="2020-07" db="EMBL/GenBank/DDBJ databases">
        <title>Genomic Encyclopedia of Type Strains, Phase IV (KMG-V): Genome sequencing to study the core and pangenomes of soil and plant-associated prokaryotes.</title>
        <authorList>
            <person name="Whitman W."/>
        </authorList>
    </citation>
    <scope>NUCLEOTIDE SEQUENCE [LARGE SCALE GENOMIC DNA]</scope>
    <source>
        <strain evidence="3 4">AN3</strain>
    </source>
</reference>
<feature type="compositionally biased region" description="Low complexity" evidence="1">
    <location>
        <begin position="161"/>
        <end position="180"/>
    </location>
</feature>
<dbReference type="EMBL" id="JACGXN010000006">
    <property type="protein sequence ID" value="MBA8880151.1"/>
    <property type="molecule type" value="Genomic_DNA"/>
</dbReference>
<evidence type="ECO:0008006" key="5">
    <source>
        <dbReference type="Google" id="ProtNLM"/>
    </source>
</evidence>